<dbReference type="EMBL" id="JASSZA010000016">
    <property type="protein sequence ID" value="KAK2091094.1"/>
    <property type="molecule type" value="Genomic_DNA"/>
</dbReference>
<dbReference type="GO" id="GO:0005840">
    <property type="term" value="C:ribosome"/>
    <property type="evidence" value="ECO:0007669"/>
    <property type="project" value="UniProtKB-KW"/>
</dbReference>
<dbReference type="PANTHER" id="PTHR10732:SF14">
    <property type="entry name" value="SMALL RIBOSOMAL SUBUNIT PROTEIN ES17"/>
    <property type="match status" value="1"/>
</dbReference>
<keyword evidence="3" id="KW-0687">Ribonucleoprotein</keyword>
<name>A0ABQ9U205_SAGOE</name>
<evidence type="ECO:0000256" key="3">
    <source>
        <dbReference type="ARBA" id="ARBA00023274"/>
    </source>
</evidence>
<dbReference type="InterPro" id="IPR001210">
    <property type="entry name" value="Ribosomal_eS17"/>
</dbReference>
<dbReference type="Pfam" id="PF00833">
    <property type="entry name" value="Ribosomal_S17e"/>
    <property type="match status" value="1"/>
</dbReference>
<evidence type="ECO:0000256" key="1">
    <source>
        <dbReference type="ARBA" id="ARBA00010444"/>
    </source>
</evidence>
<dbReference type="InterPro" id="IPR036401">
    <property type="entry name" value="Ribosomal_eS17_sf"/>
</dbReference>
<gene>
    <name evidence="4" type="primary">RPS17_9</name>
    <name evidence="4" type="ORF">P7K49_030378</name>
</gene>
<protein>
    <submittedName>
        <fullName evidence="4">40S ribosomal protein S17</fullName>
    </submittedName>
</protein>
<organism evidence="4 5">
    <name type="scientific">Saguinus oedipus</name>
    <name type="common">Cotton-top tamarin</name>
    <name type="synonym">Oedipomidas oedipus</name>
    <dbReference type="NCBI Taxonomy" id="9490"/>
    <lineage>
        <taxon>Eukaryota</taxon>
        <taxon>Metazoa</taxon>
        <taxon>Chordata</taxon>
        <taxon>Craniata</taxon>
        <taxon>Vertebrata</taxon>
        <taxon>Euteleostomi</taxon>
        <taxon>Mammalia</taxon>
        <taxon>Eutheria</taxon>
        <taxon>Euarchontoglires</taxon>
        <taxon>Primates</taxon>
        <taxon>Haplorrhini</taxon>
        <taxon>Platyrrhini</taxon>
        <taxon>Cebidae</taxon>
        <taxon>Callitrichinae</taxon>
        <taxon>Saguinus</taxon>
    </lineage>
</organism>
<sequence length="131" mass="15042">MGHDHTKTVKKVAWVIIEKCYTCLGNDFHMNKHMCEKIAIIPSKKLCNKMAGYVTHLMKRIQRGPVRGISIKLQEEERKRKDNCIPEVSALDQEIIEVDPDTKEMLKLLDFGSLSNLQVDQPTTGMNFKMP</sequence>
<comment type="similarity">
    <text evidence="1">Belongs to the eukaryotic ribosomal protein eS17 family.</text>
</comment>
<proteinExistence type="inferred from homology"/>
<accession>A0ABQ9U205</accession>
<evidence type="ECO:0000313" key="4">
    <source>
        <dbReference type="EMBL" id="KAK2091094.1"/>
    </source>
</evidence>
<keyword evidence="5" id="KW-1185">Reference proteome</keyword>
<dbReference type="PANTHER" id="PTHR10732">
    <property type="entry name" value="40S RIBOSOMAL PROTEIN S17"/>
    <property type="match status" value="1"/>
</dbReference>
<comment type="caution">
    <text evidence="4">The sequence shown here is derived from an EMBL/GenBank/DDBJ whole genome shotgun (WGS) entry which is preliminary data.</text>
</comment>
<evidence type="ECO:0000256" key="2">
    <source>
        <dbReference type="ARBA" id="ARBA00022980"/>
    </source>
</evidence>
<keyword evidence="2 4" id="KW-0689">Ribosomal protein</keyword>
<reference evidence="4 5" key="1">
    <citation type="submission" date="2023-05" db="EMBL/GenBank/DDBJ databases">
        <title>B98-5 Cell Line De Novo Hybrid Assembly: An Optical Mapping Approach.</title>
        <authorList>
            <person name="Kananen K."/>
            <person name="Auerbach J.A."/>
            <person name="Kautto E."/>
            <person name="Blachly J.S."/>
        </authorList>
    </citation>
    <scope>NUCLEOTIDE SEQUENCE [LARGE SCALE GENOMIC DNA]</scope>
    <source>
        <strain evidence="4">B95-8</strain>
        <tissue evidence="4">Cell line</tissue>
    </source>
</reference>
<dbReference type="SUPFAM" id="SSF116820">
    <property type="entry name" value="Rps17e-like"/>
    <property type="match status" value="1"/>
</dbReference>
<dbReference type="Gene3D" id="1.10.60.20">
    <property type="entry name" value="Ribosomal protein S17e-like"/>
    <property type="match status" value="1"/>
</dbReference>
<evidence type="ECO:0000313" key="5">
    <source>
        <dbReference type="Proteomes" id="UP001266305"/>
    </source>
</evidence>
<dbReference type="Proteomes" id="UP001266305">
    <property type="component" value="Unassembled WGS sequence"/>
</dbReference>